<reference evidence="1" key="1">
    <citation type="submission" date="2020-08" db="EMBL/GenBank/DDBJ databases">
        <title>Multicomponent nature underlies the extraordinary mechanical properties of spider dragline silk.</title>
        <authorList>
            <person name="Kono N."/>
            <person name="Nakamura H."/>
            <person name="Mori M."/>
            <person name="Yoshida Y."/>
            <person name="Ohtoshi R."/>
            <person name="Malay A.D."/>
            <person name="Moran D.A.P."/>
            <person name="Tomita M."/>
            <person name="Numata K."/>
            <person name="Arakawa K."/>
        </authorList>
    </citation>
    <scope>NUCLEOTIDE SEQUENCE</scope>
</reference>
<name>A0A8X6P8A3_NEPPI</name>
<dbReference type="AlphaFoldDB" id="A0A8X6P8A3"/>
<evidence type="ECO:0000313" key="2">
    <source>
        <dbReference type="Proteomes" id="UP000887013"/>
    </source>
</evidence>
<gene>
    <name evidence="1" type="ORF">NPIL_187081</name>
</gene>
<proteinExistence type="predicted"/>
<accession>A0A8X6P8A3</accession>
<sequence length="88" mass="9951">MQFVDDNRSVRSFPCIVAFQTIHVLPSVAFHAVPKSSCQTHHKGNSSHLMGRANDLRDVPYNEEEEKKNSSFCGLRLLQLLYGCLFLA</sequence>
<dbReference type="Proteomes" id="UP000887013">
    <property type="component" value="Unassembled WGS sequence"/>
</dbReference>
<protein>
    <submittedName>
        <fullName evidence="1">Uncharacterized protein</fullName>
    </submittedName>
</protein>
<comment type="caution">
    <text evidence="1">The sequence shown here is derived from an EMBL/GenBank/DDBJ whole genome shotgun (WGS) entry which is preliminary data.</text>
</comment>
<evidence type="ECO:0000313" key="1">
    <source>
        <dbReference type="EMBL" id="GFT56789.1"/>
    </source>
</evidence>
<dbReference type="EMBL" id="BMAW01018094">
    <property type="protein sequence ID" value="GFT56789.1"/>
    <property type="molecule type" value="Genomic_DNA"/>
</dbReference>
<organism evidence="1 2">
    <name type="scientific">Nephila pilipes</name>
    <name type="common">Giant wood spider</name>
    <name type="synonym">Nephila maculata</name>
    <dbReference type="NCBI Taxonomy" id="299642"/>
    <lineage>
        <taxon>Eukaryota</taxon>
        <taxon>Metazoa</taxon>
        <taxon>Ecdysozoa</taxon>
        <taxon>Arthropoda</taxon>
        <taxon>Chelicerata</taxon>
        <taxon>Arachnida</taxon>
        <taxon>Araneae</taxon>
        <taxon>Araneomorphae</taxon>
        <taxon>Entelegynae</taxon>
        <taxon>Araneoidea</taxon>
        <taxon>Nephilidae</taxon>
        <taxon>Nephila</taxon>
    </lineage>
</organism>
<keyword evidence="2" id="KW-1185">Reference proteome</keyword>